<dbReference type="InterPro" id="IPR045247">
    <property type="entry name" value="Oye-like"/>
</dbReference>
<name>A0ABN1NWD1_9ACTN</name>
<protein>
    <submittedName>
        <fullName evidence="2">Alkene reductase</fullName>
    </submittedName>
</protein>
<dbReference type="InterPro" id="IPR013785">
    <property type="entry name" value="Aldolase_TIM"/>
</dbReference>
<feature type="domain" description="NADH:flavin oxidoreductase/NADH oxidase N-terminal" evidence="1">
    <location>
        <begin position="1"/>
        <end position="326"/>
    </location>
</feature>
<gene>
    <name evidence="2" type="ORF">GCM10009560_15170</name>
</gene>
<proteinExistence type="predicted"/>
<keyword evidence="3" id="KW-1185">Reference proteome</keyword>
<dbReference type="EMBL" id="BAAAHQ010000006">
    <property type="protein sequence ID" value="GAA0918329.1"/>
    <property type="molecule type" value="Genomic_DNA"/>
</dbReference>
<dbReference type="Gene3D" id="3.20.20.70">
    <property type="entry name" value="Aldolase class I"/>
    <property type="match status" value="1"/>
</dbReference>
<dbReference type="PANTHER" id="PTHR22893">
    <property type="entry name" value="NADH OXIDOREDUCTASE-RELATED"/>
    <property type="match status" value="1"/>
</dbReference>
<dbReference type="Pfam" id="PF00724">
    <property type="entry name" value="Oxidored_FMN"/>
    <property type="match status" value="1"/>
</dbReference>
<dbReference type="InterPro" id="IPR001155">
    <property type="entry name" value="OxRdtase_FMN_N"/>
</dbReference>
<organism evidence="2 3">
    <name type="scientific">Nonomuraea longicatena</name>
    <dbReference type="NCBI Taxonomy" id="83682"/>
    <lineage>
        <taxon>Bacteria</taxon>
        <taxon>Bacillati</taxon>
        <taxon>Actinomycetota</taxon>
        <taxon>Actinomycetes</taxon>
        <taxon>Streptosporangiales</taxon>
        <taxon>Streptosporangiaceae</taxon>
        <taxon>Nonomuraea</taxon>
    </lineage>
</organism>
<dbReference type="Proteomes" id="UP001501578">
    <property type="component" value="Unassembled WGS sequence"/>
</dbReference>
<dbReference type="CDD" id="cd02933">
    <property type="entry name" value="OYE_like_FMN"/>
    <property type="match status" value="1"/>
</dbReference>
<sequence length="351" mass="37571">MFDTVTVGKTQLANRLVMSPMTRSRAAAGGLVTDLTAEYYAQRAGAGLIITEGVQPSVIGQGSIGTPGLHSAEQVAAWRRVTDAVHAEGGKIFAQLWHSGRVAHSSLYPDGRLPVAPSAVASGGQMFSPEGMLDHPTPHALSTAEVAQTVADFAGAARNAVEAGFDGVEIHGANGYLVHQFLSDNCNRRTDVYADRTRFALEVTHAVAEAIGPERTGIHLSPGNPYNNIEEGDPLGLYTRLLKDLDPGLAFVHLLEIGDRELVLRLRESWPGTFMLNPHTPAFPPYAGMHASPEAAEDALNVADLVSLGVMWLANPDLVTRIRRGGPYNEPDPATYYGGDHRGYTDYPAMV</sequence>
<dbReference type="SUPFAM" id="SSF51395">
    <property type="entry name" value="FMN-linked oxidoreductases"/>
    <property type="match status" value="1"/>
</dbReference>
<accession>A0ABN1NWD1</accession>
<evidence type="ECO:0000313" key="3">
    <source>
        <dbReference type="Proteomes" id="UP001501578"/>
    </source>
</evidence>
<dbReference type="PANTHER" id="PTHR22893:SF91">
    <property type="entry name" value="NADPH DEHYDROGENASE 2-RELATED"/>
    <property type="match status" value="1"/>
</dbReference>
<evidence type="ECO:0000259" key="1">
    <source>
        <dbReference type="Pfam" id="PF00724"/>
    </source>
</evidence>
<evidence type="ECO:0000313" key="2">
    <source>
        <dbReference type="EMBL" id="GAA0918329.1"/>
    </source>
</evidence>
<comment type="caution">
    <text evidence="2">The sequence shown here is derived from an EMBL/GenBank/DDBJ whole genome shotgun (WGS) entry which is preliminary data.</text>
</comment>
<reference evidence="2 3" key="1">
    <citation type="journal article" date="2019" name="Int. J. Syst. Evol. Microbiol.">
        <title>The Global Catalogue of Microorganisms (GCM) 10K type strain sequencing project: providing services to taxonomists for standard genome sequencing and annotation.</title>
        <authorList>
            <consortium name="The Broad Institute Genomics Platform"/>
            <consortium name="The Broad Institute Genome Sequencing Center for Infectious Disease"/>
            <person name="Wu L."/>
            <person name="Ma J."/>
        </authorList>
    </citation>
    <scope>NUCLEOTIDE SEQUENCE [LARGE SCALE GENOMIC DNA]</scope>
    <source>
        <strain evidence="2 3">JCM 11136</strain>
    </source>
</reference>